<feature type="region of interest" description="Disordered" evidence="1">
    <location>
        <begin position="1"/>
        <end position="36"/>
    </location>
</feature>
<feature type="region of interest" description="Disordered" evidence="1">
    <location>
        <begin position="441"/>
        <end position="461"/>
    </location>
</feature>
<reference evidence="2 3" key="1">
    <citation type="journal article" date="2024" name="J. Plant Pathol.">
        <title>Sequence and assembly of the genome of Seiridium unicorne, isolate CBS 538.82, causal agent of cypress canker disease.</title>
        <authorList>
            <person name="Scali E."/>
            <person name="Rocca G.D."/>
            <person name="Danti R."/>
            <person name="Garbelotto M."/>
            <person name="Barberini S."/>
            <person name="Baroncelli R."/>
            <person name="Emiliani G."/>
        </authorList>
    </citation>
    <scope>NUCLEOTIDE SEQUENCE [LARGE SCALE GENOMIC DNA]</scope>
    <source>
        <strain evidence="2 3">BM-138-508</strain>
    </source>
</reference>
<evidence type="ECO:0000313" key="2">
    <source>
        <dbReference type="EMBL" id="KAK9415486.1"/>
    </source>
</evidence>
<dbReference type="EMBL" id="JARVKF010000416">
    <property type="protein sequence ID" value="KAK9415486.1"/>
    <property type="molecule type" value="Genomic_DNA"/>
</dbReference>
<sequence>MDNDETSTPIESRTPESDCSSIRTQSPRLAELSRQKGEIILNDETHKSMRFLNSDSGTEYDGIDIVGTSVVGVIEEEINKGFRREMLQPRSDEYYPTPEPDIDPIAHNVNLEDQLILSQSPPNFMAPQSVWGMLAGSTISSLTNMPTPQSQFGSLSDNESCLARFLPPEISAISGGKKRARQDSLSDNESDGEDKRNSKGKKKSNGTRNEEPLLACPFYKRFPGKHHDCSRYVLKRGKDVKQHLKRLHTTPEFYCARCYQTFHNTKDRDEHARGAKCPILHDPQFEGVTEDQRKKLEQSMKRSKSLEEQWHIIWDVIFPGVEHPKSAFMGNPQTEAVSLLRDVWNRRGVDILASVSDNGRFSPVDVSANMVMERLFDQLEEESGTEKLSARCGSLASPGPIQDMSDHLSQSIFSQSLMEEPLNMEVSDTFWSPCTWGDSDGYPEAALPPTPSSVILNNSKK</sequence>
<organism evidence="2 3">
    <name type="scientific">Seiridium unicorne</name>
    <dbReference type="NCBI Taxonomy" id="138068"/>
    <lineage>
        <taxon>Eukaryota</taxon>
        <taxon>Fungi</taxon>
        <taxon>Dikarya</taxon>
        <taxon>Ascomycota</taxon>
        <taxon>Pezizomycotina</taxon>
        <taxon>Sordariomycetes</taxon>
        <taxon>Xylariomycetidae</taxon>
        <taxon>Amphisphaeriales</taxon>
        <taxon>Sporocadaceae</taxon>
        <taxon>Seiridium</taxon>
    </lineage>
</organism>
<gene>
    <name evidence="2" type="ORF">SUNI508_10510</name>
</gene>
<evidence type="ECO:0000256" key="1">
    <source>
        <dbReference type="SAM" id="MobiDB-lite"/>
    </source>
</evidence>
<dbReference type="PANTHER" id="PTHR38166">
    <property type="entry name" value="C2H2-TYPE DOMAIN-CONTAINING PROTEIN-RELATED"/>
    <property type="match status" value="1"/>
</dbReference>
<feature type="compositionally biased region" description="Polar residues" evidence="1">
    <location>
        <begin position="1"/>
        <end position="27"/>
    </location>
</feature>
<evidence type="ECO:0000313" key="3">
    <source>
        <dbReference type="Proteomes" id="UP001408356"/>
    </source>
</evidence>
<proteinExistence type="predicted"/>
<dbReference type="PANTHER" id="PTHR38166:SF1">
    <property type="entry name" value="C2H2-TYPE DOMAIN-CONTAINING PROTEIN"/>
    <property type="match status" value="1"/>
</dbReference>
<protein>
    <submittedName>
        <fullName evidence="2">C2H2-type domain-containing protein</fullName>
    </submittedName>
</protein>
<feature type="compositionally biased region" description="Polar residues" evidence="1">
    <location>
        <begin position="452"/>
        <end position="461"/>
    </location>
</feature>
<accession>A0ABR2ULP8</accession>
<comment type="caution">
    <text evidence="2">The sequence shown here is derived from an EMBL/GenBank/DDBJ whole genome shotgun (WGS) entry which is preliminary data.</text>
</comment>
<feature type="region of interest" description="Disordered" evidence="1">
    <location>
        <begin position="173"/>
        <end position="210"/>
    </location>
</feature>
<name>A0ABR2ULP8_9PEZI</name>
<keyword evidence="3" id="KW-1185">Reference proteome</keyword>
<dbReference type="Proteomes" id="UP001408356">
    <property type="component" value="Unassembled WGS sequence"/>
</dbReference>